<gene>
    <name evidence="2" type="ORF">THASP1DRAFT_27493</name>
</gene>
<evidence type="ECO:0000259" key="1">
    <source>
        <dbReference type="PROSITE" id="PS50181"/>
    </source>
</evidence>
<keyword evidence="3" id="KW-1185">Reference proteome</keyword>
<evidence type="ECO:0000313" key="3">
    <source>
        <dbReference type="Proteomes" id="UP000271241"/>
    </source>
</evidence>
<reference evidence="3" key="1">
    <citation type="journal article" date="2018" name="Nat. Microbiol.">
        <title>Leveraging single-cell genomics to expand the fungal tree of life.</title>
        <authorList>
            <person name="Ahrendt S.R."/>
            <person name="Quandt C.A."/>
            <person name="Ciobanu D."/>
            <person name="Clum A."/>
            <person name="Salamov A."/>
            <person name="Andreopoulos B."/>
            <person name="Cheng J.F."/>
            <person name="Woyke T."/>
            <person name="Pelin A."/>
            <person name="Henrissat B."/>
            <person name="Reynolds N.K."/>
            <person name="Benny G.L."/>
            <person name="Smith M.E."/>
            <person name="James T.Y."/>
            <person name="Grigoriev I.V."/>
        </authorList>
    </citation>
    <scope>NUCLEOTIDE SEQUENCE [LARGE SCALE GENOMIC DNA]</scope>
    <source>
        <strain evidence="3">RSA 1356</strain>
    </source>
</reference>
<proteinExistence type="predicted"/>
<dbReference type="PROSITE" id="PS50181">
    <property type="entry name" value="FBOX"/>
    <property type="match status" value="1"/>
</dbReference>
<protein>
    <recommendedName>
        <fullName evidence="1">F-box domain-containing protein</fullName>
    </recommendedName>
</protein>
<dbReference type="EMBL" id="KZ992439">
    <property type="protein sequence ID" value="RKP10739.1"/>
    <property type="molecule type" value="Genomic_DNA"/>
</dbReference>
<dbReference type="InterPro" id="IPR001810">
    <property type="entry name" value="F-box_dom"/>
</dbReference>
<evidence type="ECO:0000313" key="2">
    <source>
        <dbReference type="EMBL" id="RKP10739.1"/>
    </source>
</evidence>
<organism evidence="2 3">
    <name type="scientific">Thamnocephalis sphaerospora</name>
    <dbReference type="NCBI Taxonomy" id="78915"/>
    <lineage>
        <taxon>Eukaryota</taxon>
        <taxon>Fungi</taxon>
        <taxon>Fungi incertae sedis</taxon>
        <taxon>Zoopagomycota</taxon>
        <taxon>Zoopagomycotina</taxon>
        <taxon>Zoopagomycetes</taxon>
        <taxon>Zoopagales</taxon>
        <taxon>Sigmoideomycetaceae</taxon>
        <taxon>Thamnocephalis</taxon>
    </lineage>
</organism>
<feature type="domain" description="F-box" evidence="1">
    <location>
        <begin position="7"/>
        <end position="54"/>
    </location>
</feature>
<name>A0A4V1IXE1_9FUNG</name>
<sequence length="611" mass="65813">MNVSSLEGALSRLPFDVQRVFLQALRVQDALSLSLASRALYATVVTNKAYWRYAYVETFLGGDQYGAGEGVDEKEEAWLERTLAPSLSPPTAYGAYMLSMPPPSARVSRWFAIYARRARLDLHWRAGMFKTRTFAMPAPMGTPTRPATCPSRIIPFQSPFGCVLVKWDKLFWVSGAPAPYAVELLLEGSPAESELELEPEPEAPLVCRWAATCVQSATASVDEVEYPDWRVLVWAIPTGDMTQMTAKRATALSPYLTLPLGPKSSGISVRGPWLLFEKPAQADAGAHPVLLHLPTKTASAALTLASPSTTSPVSEIQTYSDRIMPWCQLEATLTPEADQRPAAAIFSASLMTSENQAVAGVRWQLVQHQLLDGNGNDARTEVLGRGEVSNGGLNVVRLLSLHRVDHTRMLIAFGAVDQCVALVRSVALPGATTGGGEGKPAGLCWTTTFGLKSLHVCPGQNLLLVVLHTDDLVAVSLDSGVTLRRIPGNGPMFVSHISSAFMLHMASGPIDGFLWADDACSKSVSLMNMASDAPRQATLLQLPSNVGGPTQSELGCTQTVATTSSHICWMDDHFHYRSARTGMVSSLGQLAKSLASLASRTVTLVMADFDD</sequence>
<dbReference type="Proteomes" id="UP000271241">
    <property type="component" value="Unassembled WGS sequence"/>
</dbReference>
<accession>A0A4V1IXE1</accession>
<dbReference type="AlphaFoldDB" id="A0A4V1IXE1"/>